<feature type="region of interest" description="Disordered" evidence="1">
    <location>
        <begin position="681"/>
        <end position="730"/>
    </location>
</feature>
<evidence type="ECO:0000313" key="3">
    <source>
        <dbReference type="EMBL" id="KAG7353094.1"/>
    </source>
</evidence>
<sequence length="852" mass="95972">MRTSDDRSKSKSKAGTLPGEWIYCYLSRFVLSSYRIFSLSLREDYPLWAGSLWLVWNKCQLLPKATNPQDSSPFGSTTTAVDLFALGSILLLKKAKECQLWGNKNGKSAEITSDPTNGSRKKRNENNEVTAIEELRRILTSTTTTTASASHMEEISRSQSPPSLPFLPVDAPTNQLKQHQQPSKQKYVELLVHNVSHTDLILSLDAPPLSSASTEDASSVHCLCRPRFSAFDGYSRRIVDFITEEYGSGNNEFNDGDITVTIPLEKLIRFPRYERSEDNTKKYQINAEPSKILNEIPVGFDLAGNNARSSEHLQVSSAEMNDLRVRGRDVPRIVAAGERRRSLQLNAVFFPLLASLLPLWQAKMKEKYPFFHSQSSMQTQQDHNSIIKQVLILVSGVATPRNWTHSADGNSTFQCARLMKLFLQTIYPELVVVHIHSGPDRDILRYDENIEFVQNVLLKRIQDYRDAHAKDLPFPDELDAATNDWHQYYTDDDRPFSTEWRKSFSITLSFADGSPARNHAIQAALRTYRPTYFHFWQLKTFWHESKVVDSDVEVHSFEEMETLPPIETTQLSADRPHILEVVEEMKRFRDDMLHILKEEDGTNDIRRFWLRKTQKPVLAVLAVKVASGGLKLYRGTNMEVSMPTGSLCAERNVIGSALADNPRLKRQDLKLIAVLAVPVSKSSTTGGKNTANASFARPHSTNSLGSVQMDESSSYSGGKPPLNPSRKSSIGEEEDWIFQDPTSAGVSNKTPTIGEVQSAILHVPLDIPRDFENSPSASATPLRRISLYKSQQHTRTHKRTVLVHSDVDINPLRPCGACNEWLKKIAECNPYFTIITFTDSACNGVYCTACEE</sequence>
<proteinExistence type="predicted"/>
<evidence type="ECO:0000313" key="4">
    <source>
        <dbReference type="Proteomes" id="UP000693970"/>
    </source>
</evidence>
<protein>
    <submittedName>
        <fullName evidence="3">CDD/CDA-like deaminase</fullName>
    </submittedName>
</protein>
<dbReference type="OrthoDB" id="40021at2759"/>
<reference evidence="3" key="2">
    <citation type="submission" date="2021-04" db="EMBL/GenBank/DDBJ databases">
        <authorList>
            <person name="Podell S."/>
        </authorList>
    </citation>
    <scope>NUCLEOTIDE SEQUENCE</scope>
    <source>
        <strain evidence="3">Hildebrandi</strain>
    </source>
</reference>
<dbReference type="Proteomes" id="UP000693970">
    <property type="component" value="Unassembled WGS sequence"/>
</dbReference>
<name>A0A9K3L0X4_9STRA</name>
<comment type="caution">
    <text evidence="3">The sequence shown here is derived from an EMBL/GenBank/DDBJ whole genome shotgun (WGS) entry which is preliminary data.</text>
</comment>
<reference evidence="3" key="1">
    <citation type="journal article" date="2021" name="Sci. Rep.">
        <title>Diploid genomic architecture of Nitzschia inconspicua, an elite biomass production diatom.</title>
        <authorList>
            <person name="Oliver A."/>
            <person name="Podell S."/>
            <person name="Pinowska A."/>
            <person name="Traller J.C."/>
            <person name="Smith S.R."/>
            <person name="McClure R."/>
            <person name="Beliaev A."/>
            <person name="Bohutskyi P."/>
            <person name="Hill E.A."/>
            <person name="Rabines A."/>
            <person name="Zheng H."/>
            <person name="Allen L.Z."/>
            <person name="Kuo A."/>
            <person name="Grigoriev I.V."/>
            <person name="Allen A.E."/>
            <person name="Hazlebeck D."/>
            <person name="Allen E.E."/>
        </authorList>
    </citation>
    <scope>NUCLEOTIDE SEQUENCE</scope>
    <source>
        <strain evidence="3">Hildebrandi</strain>
    </source>
</reference>
<accession>A0A9K3L0X4</accession>
<keyword evidence="4" id="KW-1185">Reference proteome</keyword>
<feature type="region of interest" description="Disordered" evidence="1">
    <location>
        <begin position="143"/>
        <end position="168"/>
    </location>
</feature>
<feature type="compositionally biased region" description="Polar residues" evidence="1">
    <location>
        <begin position="681"/>
        <end position="716"/>
    </location>
</feature>
<gene>
    <name evidence="3" type="ORF">IV203_009142</name>
    <name evidence="2" type="ORF">IV203_011111</name>
</gene>
<dbReference type="EMBL" id="JAGRRH010000055">
    <property type="protein sequence ID" value="KAG7338481.1"/>
    <property type="molecule type" value="Genomic_DNA"/>
</dbReference>
<feature type="region of interest" description="Disordered" evidence="1">
    <location>
        <begin position="105"/>
        <end position="127"/>
    </location>
</feature>
<dbReference type="Pfam" id="PF14421">
    <property type="entry name" value="LmjF365940-deam"/>
    <property type="match status" value="1"/>
</dbReference>
<dbReference type="EMBL" id="JAGRRH010000017">
    <property type="protein sequence ID" value="KAG7353094.1"/>
    <property type="molecule type" value="Genomic_DNA"/>
</dbReference>
<dbReference type="AlphaFoldDB" id="A0A9K3L0X4"/>
<evidence type="ECO:0000313" key="2">
    <source>
        <dbReference type="EMBL" id="KAG7338481.1"/>
    </source>
</evidence>
<organism evidence="3 4">
    <name type="scientific">Nitzschia inconspicua</name>
    <dbReference type="NCBI Taxonomy" id="303405"/>
    <lineage>
        <taxon>Eukaryota</taxon>
        <taxon>Sar</taxon>
        <taxon>Stramenopiles</taxon>
        <taxon>Ochrophyta</taxon>
        <taxon>Bacillariophyta</taxon>
        <taxon>Bacillariophyceae</taxon>
        <taxon>Bacillariophycidae</taxon>
        <taxon>Bacillariales</taxon>
        <taxon>Bacillariaceae</taxon>
        <taxon>Nitzschia</taxon>
    </lineage>
</organism>
<evidence type="ECO:0000256" key="1">
    <source>
        <dbReference type="SAM" id="MobiDB-lite"/>
    </source>
</evidence>
<dbReference type="InterPro" id="IPR032723">
    <property type="entry name" value="Deaminase_LmjF365940"/>
</dbReference>